<dbReference type="KEGG" id="vg:64764222"/>
<sequence length="91" mass="10357">MSDTNRLLQDALDAARDADSDLIDCLPLPDDLDEFLDEWDVPAEDREMFKGLAVEFESVVMRQNCHTTWAPEYFQHLAKVLGYGLPQGVLE</sequence>
<gene>
    <name evidence="2" type="primary">255</name>
    <name evidence="2" type="ORF">SEA_CANE17_255</name>
</gene>
<organism evidence="2 3">
    <name type="scientific">Mycobacterium phage Cane17</name>
    <dbReference type="NCBI Taxonomy" id="2301548"/>
    <lineage>
        <taxon>Viruses</taxon>
        <taxon>Duplodnaviria</taxon>
        <taxon>Heunggongvirae</taxon>
        <taxon>Uroviricota</taxon>
        <taxon>Caudoviricetes</taxon>
        <taxon>Ceeclamvirinae</taxon>
        <taxon>Bixzunavirus</taxon>
        <taxon>Bixzunavirus cane17</taxon>
    </lineage>
</organism>
<dbReference type="InterPro" id="IPR055764">
    <property type="entry name" value="DUF7340"/>
</dbReference>
<protein>
    <recommendedName>
        <fullName evidence="1">DUF7340 domain-containing protein</fullName>
    </recommendedName>
</protein>
<accession>A0A346N950</accession>
<evidence type="ECO:0000259" key="1">
    <source>
        <dbReference type="Pfam" id="PF24029"/>
    </source>
</evidence>
<dbReference type="EMBL" id="MH697579">
    <property type="protein sequence ID" value="AXQ51835.1"/>
    <property type="molecule type" value="Genomic_DNA"/>
</dbReference>
<evidence type="ECO:0000313" key="3">
    <source>
        <dbReference type="Proteomes" id="UP000263185"/>
    </source>
</evidence>
<keyword evidence="3" id="KW-1185">Reference proteome</keyword>
<evidence type="ECO:0000313" key="2">
    <source>
        <dbReference type="EMBL" id="AXQ51835.1"/>
    </source>
</evidence>
<dbReference type="Pfam" id="PF24029">
    <property type="entry name" value="DUF7340"/>
    <property type="match status" value="1"/>
</dbReference>
<feature type="domain" description="DUF7340" evidence="1">
    <location>
        <begin position="63"/>
        <end position="83"/>
    </location>
</feature>
<dbReference type="RefSeq" id="YP_010057407.1">
    <property type="nucleotide sequence ID" value="NC_054716.1"/>
</dbReference>
<dbReference type="GeneID" id="64764222"/>
<name>A0A346N950_9CAUD</name>
<proteinExistence type="predicted"/>
<dbReference type="Proteomes" id="UP000263185">
    <property type="component" value="Segment"/>
</dbReference>
<reference evidence="2 3" key="1">
    <citation type="submission" date="2018-07" db="EMBL/GenBank/DDBJ databases">
        <authorList>
            <person name="Fast K.M."/>
            <person name="Castleberry S."/>
            <person name="Jones I.K."/>
            <person name="Larrimore J.D."/>
            <person name="Long C.A."/>
            <person name="Pritchett N.C."/>
            <person name="Keener T."/>
            <person name="Sandel M.W."/>
            <person name="Bollivar D.W."/>
            <person name="Garlena R.A."/>
            <person name="Russell D.A."/>
            <person name="Pope W.H."/>
            <person name="Jacobs-Sera D."/>
            <person name="Hatfull G.F."/>
        </authorList>
    </citation>
    <scope>NUCLEOTIDE SEQUENCE [LARGE SCALE GENOMIC DNA]</scope>
</reference>